<feature type="transmembrane region" description="Helical" evidence="5">
    <location>
        <begin position="102"/>
        <end position="123"/>
    </location>
</feature>
<feature type="transmembrane region" description="Helical" evidence="5">
    <location>
        <begin position="248"/>
        <end position="267"/>
    </location>
</feature>
<reference evidence="7 8" key="1">
    <citation type="submission" date="2019-08" db="EMBL/GenBank/DDBJ databases">
        <title>Draft genome analysis of Rheinheimera tangshanensis isolated from the roots of fresh rice plants (Oryza sativa).</title>
        <authorList>
            <person name="Yu Q."/>
            <person name="Qi Y."/>
            <person name="Zhang H."/>
            <person name="Pu J."/>
        </authorList>
    </citation>
    <scope>NUCLEOTIDE SEQUENCE [LARGE SCALE GENOMIC DNA]</scope>
    <source>
        <strain evidence="7 8">JA3-B52</strain>
    </source>
</reference>
<feature type="transmembrane region" description="Helical" evidence="5">
    <location>
        <begin position="79"/>
        <end position="96"/>
    </location>
</feature>
<evidence type="ECO:0000313" key="8">
    <source>
        <dbReference type="Proteomes" id="UP000321814"/>
    </source>
</evidence>
<proteinExistence type="predicted"/>
<feature type="transmembrane region" description="Helical" evidence="5">
    <location>
        <begin position="340"/>
        <end position="362"/>
    </location>
</feature>
<dbReference type="GO" id="GO:0016020">
    <property type="term" value="C:membrane"/>
    <property type="evidence" value="ECO:0007669"/>
    <property type="project" value="UniProtKB-SubCell"/>
</dbReference>
<evidence type="ECO:0000313" key="7">
    <source>
        <dbReference type="EMBL" id="TXK80557.1"/>
    </source>
</evidence>
<dbReference type="Pfam" id="PF04932">
    <property type="entry name" value="Wzy_C"/>
    <property type="match status" value="1"/>
</dbReference>
<evidence type="ECO:0000256" key="5">
    <source>
        <dbReference type="SAM" id="Phobius"/>
    </source>
</evidence>
<gene>
    <name evidence="7" type="ORF">FU839_11435</name>
</gene>
<dbReference type="PANTHER" id="PTHR37422:SF17">
    <property type="entry name" value="O-ANTIGEN LIGASE"/>
    <property type="match status" value="1"/>
</dbReference>
<dbReference type="InterPro" id="IPR007016">
    <property type="entry name" value="O-antigen_ligase-rel_domated"/>
</dbReference>
<keyword evidence="4 5" id="KW-0472">Membrane</keyword>
<accession>A0A5C8LUZ9</accession>
<dbReference type="EMBL" id="VRLR01000006">
    <property type="protein sequence ID" value="TXK80557.1"/>
    <property type="molecule type" value="Genomic_DNA"/>
</dbReference>
<evidence type="ECO:0000256" key="3">
    <source>
        <dbReference type="ARBA" id="ARBA00022989"/>
    </source>
</evidence>
<keyword evidence="2 5" id="KW-0812">Transmembrane</keyword>
<comment type="caution">
    <text evidence="7">The sequence shown here is derived from an EMBL/GenBank/DDBJ whole genome shotgun (WGS) entry which is preliminary data.</text>
</comment>
<protein>
    <submittedName>
        <fullName evidence="7">O-antigen ligase family protein</fullName>
    </submittedName>
</protein>
<dbReference type="InterPro" id="IPR051533">
    <property type="entry name" value="WaaL-like"/>
</dbReference>
<feature type="transmembrane region" description="Helical" evidence="5">
    <location>
        <begin position="199"/>
        <end position="215"/>
    </location>
</feature>
<evidence type="ECO:0000259" key="6">
    <source>
        <dbReference type="Pfam" id="PF04932"/>
    </source>
</evidence>
<dbReference type="OrthoDB" id="4391260at2"/>
<keyword evidence="3 5" id="KW-1133">Transmembrane helix</keyword>
<feature type="transmembrane region" description="Helical" evidence="5">
    <location>
        <begin position="135"/>
        <end position="154"/>
    </location>
</feature>
<feature type="transmembrane region" description="Helical" evidence="5">
    <location>
        <begin position="50"/>
        <end position="67"/>
    </location>
</feature>
<dbReference type="GO" id="GO:0016874">
    <property type="term" value="F:ligase activity"/>
    <property type="evidence" value="ECO:0007669"/>
    <property type="project" value="UniProtKB-KW"/>
</dbReference>
<comment type="subcellular location">
    <subcellularLocation>
        <location evidence="1">Membrane</location>
        <topology evidence="1">Multi-pass membrane protein</topology>
    </subcellularLocation>
</comment>
<organism evidence="7 8">
    <name type="scientific">Rheinheimera tangshanensis</name>
    <dbReference type="NCBI Taxonomy" id="400153"/>
    <lineage>
        <taxon>Bacteria</taxon>
        <taxon>Pseudomonadati</taxon>
        <taxon>Pseudomonadota</taxon>
        <taxon>Gammaproteobacteria</taxon>
        <taxon>Chromatiales</taxon>
        <taxon>Chromatiaceae</taxon>
        <taxon>Rheinheimera</taxon>
    </lineage>
</organism>
<dbReference type="RefSeq" id="WP_147904457.1">
    <property type="nucleotide sequence ID" value="NZ_BAAAGC010000010.1"/>
</dbReference>
<feature type="transmembrane region" description="Helical" evidence="5">
    <location>
        <begin position="12"/>
        <end position="30"/>
    </location>
</feature>
<dbReference type="AlphaFoldDB" id="A0A5C8LUZ9"/>
<keyword evidence="7" id="KW-0436">Ligase</keyword>
<evidence type="ECO:0000256" key="2">
    <source>
        <dbReference type="ARBA" id="ARBA00022692"/>
    </source>
</evidence>
<dbReference type="PANTHER" id="PTHR37422">
    <property type="entry name" value="TEICHURONIC ACID BIOSYNTHESIS PROTEIN TUAE"/>
    <property type="match status" value="1"/>
</dbReference>
<feature type="transmembrane region" description="Helical" evidence="5">
    <location>
        <begin position="374"/>
        <end position="391"/>
    </location>
</feature>
<dbReference type="Proteomes" id="UP000321814">
    <property type="component" value="Unassembled WGS sequence"/>
</dbReference>
<feature type="transmembrane region" description="Helical" evidence="5">
    <location>
        <begin position="174"/>
        <end position="192"/>
    </location>
</feature>
<name>A0A5C8LUZ9_9GAMM</name>
<sequence>MILSKRAFDVNNVASLILALIVAFSFIGLSPFSVMDNDVRALDETGASNLLRQIIYLLFFIVSVFFYKNHVKVGDFKQSMPLVLMLSWCLLSVLWADHSLISLRRVGLLFIITSSIFMLVSVLSFNQVIASISNIMVIMIITSLISIPIIDGAVHSGTELLDSGLIGSWKGIFIHKNHAGPALVFSISLFIFNFNRTNRFRWLVMIVLSLVFLIFTKSKTSIVLLLPCLLFGYLMYKSNDNPGSKRFITILFFLILTSFVLSIPLLLDFFVELLDNPEAFTGRSTIWNMVYLLIKDHFWFGVGYGSIWSVGEDMRLVDYAIGWVDWVFTLTHAHNGYLEIFASTGFVGFLLSVLVFVVLPFLNGLSIRFHAPKFIFLYFSIYLFFVLHNLVEVDYLNPADGRWLLILIMHFCLYIKNEREFD</sequence>
<feature type="domain" description="O-antigen ligase-related" evidence="6">
    <location>
        <begin position="205"/>
        <end position="351"/>
    </location>
</feature>
<keyword evidence="8" id="KW-1185">Reference proteome</keyword>
<evidence type="ECO:0000256" key="4">
    <source>
        <dbReference type="ARBA" id="ARBA00023136"/>
    </source>
</evidence>
<evidence type="ECO:0000256" key="1">
    <source>
        <dbReference type="ARBA" id="ARBA00004141"/>
    </source>
</evidence>